<dbReference type="PANTHER" id="PTHR48101:SF1">
    <property type="entry name" value="METHYLMALONYL-COA MUTASE, LARGE SUBUNIT"/>
    <property type="match status" value="1"/>
</dbReference>
<comment type="caution">
    <text evidence="2">The sequence shown here is derived from an EMBL/GenBank/DDBJ whole genome shotgun (WGS) entry which is preliminary data.</text>
</comment>
<proteinExistence type="predicted"/>
<accession>A0ABT8F7S1</accession>
<evidence type="ECO:0000259" key="1">
    <source>
        <dbReference type="Pfam" id="PF01642"/>
    </source>
</evidence>
<dbReference type="InterPro" id="IPR016176">
    <property type="entry name" value="Cbl-dep_enz_cat"/>
</dbReference>
<gene>
    <name evidence="2" type="ORF">QWY31_12285</name>
</gene>
<dbReference type="Proteomes" id="UP001168552">
    <property type="component" value="Unassembled WGS sequence"/>
</dbReference>
<dbReference type="Pfam" id="PF01642">
    <property type="entry name" value="MM_CoA_mutase"/>
    <property type="match status" value="1"/>
</dbReference>
<dbReference type="SUPFAM" id="SSF51703">
    <property type="entry name" value="Cobalamin (vitamin B12)-dependent enzymes"/>
    <property type="match status" value="1"/>
</dbReference>
<evidence type="ECO:0000313" key="3">
    <source>
        <dbReference type="Proteomes" id="UP001168552"/>
    </source>
</evidence>
<dbReference type="Gene3D" id="3.20.20.240">
    <property type="entry name" value="Methylmalonyl-CoA mutase"/>
    <property type="match status" value="1"/>
</dbReference>
<keyword evidence="3" id="KW-1185">Reference proteome</keyword>
<feature type="domain" description="Methylmalonyl-CoA mutase alpha/beta chain catalytic" evidence="1">
    <location>
        <begin position="193"/>
        <end position="445"/>
    </location>
</feature>
<dbReference type="EMBL" id="JAUHJS010000006">
    <property type="protein sequence ID" value="MDN4166284.1"/>
    <property type="molecule type" value="Genomic_DNA"/>
</dbReference>
<dbReference type="Gene3D" id="3.40.50.280">
    <property type="entry name" value="Cobalamin-binding domain"/>
    <property type="match status" value="1"/>
</dbReference>
<dbReference type="InterPro" id="IPR006099">
    <property type="entry name" value="MeMalonylCoA_mutase_a/b_cat"/>
</dbReference>
<name>A0ABT8F7S1_9BACT</name>
<dbReference type="PANTHER" id="PTHR48101">
    <property type="entry name" value="METHYLMALONYL-COA MUTASE, MITOCHONDRIAL-RELATED"/>
    <property type="match status" value="1"/>
</dbReference>
<dbReference type="RefSeq" id="WP_320004821.1">
    <property type="nucleotide sequence ID" value="NZ_JAUHJS010000006.1"/>
</dbReference>
<evidence type="ECO:0000313" key="2">
    <source>
        <dbReference type="EMBL" id="MDN4166284.1"/>
    </source>
</evidence>
<organism evidence="2 3">
    <name type="scientific">Shiella aurantiaca</name>
    <dbReference type="NCBI Taxonomy" id="3058365"/>
    <lineage>
        <taxon>Bacteria</taxon>
        <taxon>Pseudomonadati</taxon>
        <taxon>Bacteroidota</taxon>
        <taxon>Cytophagia</taxon>
        <taxon>Cytophagales</taxon>
        <taxon>Shiellaceae</taxon>
        <taxon>Shiella</taxon>
    </lineage>
</organism>
<sequence>MENPTNKLLSEFKSSSYADWLERLVRDMKDESALEKITWRSPEGFDILPMYTPEQGVSPAVKALDNSLLHSDPGLSARHWWNVQKIEIETAPLANKKALDVLNQGADGLLFELKSSLQSVEELLKDIALPYIWLGFKGKFVNASFLDLVNTYLQKNYPEQSVAVHFYADPLSEFAESGKLHADWAKQHPLMGKPSANMRALAIDASLYTEAGATKTQELAFTLAHCVEYIEAFKAQGLDIKEIFGQLHFQMSVGGSYFLEIAKIKTFRVLLDHLAAGYGVQDFQASEVPIHVVSSQLNKTALEPYTNLLRLTTEAMSAIIGGCNSLQMDGFDESFRSPKENSKRWSRNLSLILKEEAYFDKAVDPAAGSYYVEHISESLHQHAWDLFLSIQKEGGWLKNMEDGNIPNQIESSAQQLMESVAKRKKVLVGGNQYAYSREAREKESNSYQGPIQRLSLLTDFENIRQDFERLFQKGVNPEAVLLHLPDATMAKARSSFAEGFLGLAGFRFIKQSAENPQASQAALLVICGSDTDYQALIQEQVNSWKKAFPKAILVLAGNPGEKSAHYEALGITQCIHLQSHAPQTLQDFHQQLSRS</sequence>
<protein>
    <submittedName>
        <fullName evidence="2">Methylmalonyl-CoA mutase family protein</fullName>
    </submittedName>
</protein>
<reference evidence="2" key="1">
    <citation type="submission" date="2023-06" db="EMBL/GenBank/DDBJ databases">
        <title>Cytophagales bacterium Strain LB-30, isolated from soil.</title>
        <authorList>
            <person name="Liu B."/>
        </authorList>
    </citation>
    <scope>NUCLEOTIDE SEQUENCE</scope>
    <source>
        <strain evidence="2">LB-30</strain>
    </source>
</reference>